<accession>A0A133V0W2</accession>
<dbReference type="InterPro" id="IPR000014">
    <property type="entry name" value="PAS"/>
</dbReference>
<protein>
    <recommendedName>
        <fullName evidence="1">PAC domain-containing protein</fullName>
    </recommendedName>
</protein>
<proteinExistence type="predicted"/>
<evidence type="ECO:0000259" key="1">
    <source>
        <dbReference type="PROSITE" id="PS50113"/>
    </source>
</evidence>
<dbReference type="Gene3D" id="3.30.450.20">
    <property type="entry name" value="PAS domain"/>
    <property type="match status" value="2"/>
</dbReference>
<feature type="non-terminal residue" evidence="2">
    <location>
        <position position="1"/>
    </location>
</feature>
<dbReference type="PROSITE" id="PS50113">
    <property type="entry name" value="PAC"/>
    <property type="match status" value="1"/>
</dbReference>
<evidence type="ECO:0000313" key="2">
    <source>
        <dbReference type="EMBL" id="KXB00090.1"/>
    </source>
</evidence>
<dbReference type="NCBIfam" id="TIGR00229">
    <property type="entry name" value="sensory_box"/>
    <property type="match status" value="1"/>
</dbReference>
<evidence type="ECO:0000313" key="3">
    <source>
        <dbReference type="Proteomes" id="UP000070341"/>
    </source>
</evidence>
<comment type="caution">
    <text evidence="2">The sequence shown here is derived from an EMBL/GenBank/DDBJ whole genome shotgun (WGS) entry which is preliminary data.</text>
</comment>
<keyword evidence="3" id="KW-1185">Reference proteome</keyword>
<dbReference type="InterPro" id="IPR013656">
    <property type="entry name" value="PAS_4"/>
</dbReference>
<dbReference type="Proteomes" id="UP000070341">
    <property type="component" value="Unassembled WGS sequence"/>
</dbReference>
<dbReference type="SUPFAM" id="SSF55785">
    <property type="entry name" value="PYP-like sensor domain (PAS domain)"/>
    <property type="match status" value="2"/>
</dbReference>
<dbReference type="Pfam" id="PF13426">
    <property type="entry name" value="PAS_9"/>
    <property type="match status" value="1"/>
</dbReference>
<dbReference type="EMBL" id="LHXU01000020">
    <property type="protein sequence ID" value="KXB00090.1"/>
    <property type="molecule type" value="Genomic_DNA"/>
</dbReference>
<reference evidence="2 3" key="1">
    <citation type="journal article" date="2016" name="Sci. Rep.">
        <title>Metabolic traits of an uncultured archaeal lineage -MSBL1- from brine pools of the Red Sea.</title>
        <authorList>
            <person name="Mwirichia R."/>
            <person name="Alam I."/>
            <person name="Rashid M."/>
            <person name="Vinu M."/>
            <person name="Ba-Alawi W."/>
            <person name="Anthony Kamau A."/>
            <person name="Kamanda Ngugi D."/>
            <person name="Goker M."/>
            <person name="Klenk H.P."/>
            <person name="Bajic V."/>
            <person name="Stingl U."/>
        </authorList>
    </citation>
    <scope>NUCLEOTIDE SEQUENCE [LARGE SCALE GENOMIC DNA]</scope>
    <source>
        <strain evidence="2">SCGC-AAA259M10</strain>
    </source>
</reference>
<dbReference type="AlphaFoldDB" id="A0A133V0W2"/>
<dbReference type="Pfam" id="PF08448">
    <property type="entry name" value="PAS_4"/>
    <property type="match status" value="1"/>
</dbReference>
<gene>
    <name evidence="2" type="ORF">AKJ40_01875</name>
</gene>
<sequence>KGESLPEVPFFPSETKEKIIENFKKRLRGAEIPPYMIEAESENGENLYGEVNSALLEEKGEPVGVIGVVRDVTERKKAEENLQEYKSAVEASDDSIYMVDEDYRYVFANDEHVTRLMDAGRIEEGDKDRIIGLEYKDIHPQEEWEAFRKNAEKVIETEDSLTETFASLALDRWSERTYSLVKDPRTNEVKGVVVVSKDITKQKEALREAKTVRALLDAFPAHVYYKDEEGRYVYSNESSSSAKRISFNGPG</sequence>
<organism evidence="2 3">
    <name type="scientific">candidate division MSBL1 archaeon SCGC-AAA259M10</name>
    <dbReference type="NCBI Taxonomy" id="1698270"/>
    <lineage>
        <taxon>Archaea</taxon>
        <taxon>Methanobacteriati</taxon>
        <taxon>Methanobacteriota</taxon>
        <taxon>candidate division MSBL1</taxon>
    </lineage>
</organism>
<name>A0A133V0W2_9EURY</name>
<dbReference type="InterPro" id="IPR035965">
    <property type="entry name" value="PAS-like_dom_sf"/>
</dbReference>
<dbReference type="InterPro" id="IPR000700">
    <property type="entry name" value="PAS-assoc_C"/>
</dbReference>
<feature type="domain" description="PAC" evidence="1">
    <location>
        <begin position="30"/>
        <end position="84"/>
    </location>
</feature>